<gene>
    <name evidence="3" type="ORF">g.1238</name>
</gene>
<dbReference type="AlphaFoldDB" id="A0A2S2QQ27"/>
<evidence type="ECO:0000259" key="2">
    <source>
        <dbReference type="Pfam" id="PF03184"/>
    </source>
</evidence>
<reference evidence="3" key="1">
    <citation type="submission" date="2018-04" db="EMBL/GenBank/DDBJ databases">
        <title>Transcriptome assembly of Sipha flava.</title>
        <authorList>
            <person name="Scully E.D."/>
            <person name="Geib S.M."/>
            <person name="Palmer N.A."/>
            <person name="Koch K."/>
            <person name="Bradshaw J."/>
            <person name="Heng-Moss T."/>
            <person name="Sarath G."/>
        </authorList>
    </citation>
    <scope>NUCLEOTIDE SEQUENCE</scope>
</reference>
<sequence length="163" mass="18570">MTPRSICKSKRKNKKKSHAKITADDINGYMNRLEKSLAGIPPSRIYNYDETNLTDDPGTKKVLHKRGSKYVEQISNITKSAISLMFRGNAEGPLIPIYVVYKSESLWTTWTERGPPNTRYNRSKSGWFDTNIFQNWFEKTFLKEVDGGGPCALIGNNLVLHIN</sequence>
<feature type="compositionally biased region" description="Basic residues" evidence="1">
    <location>
        <begin position="7"/>
        <end position="19"/>
    </location>
</feature>
<feature type="domain" description="DDE-1" evidence="2">
    <location>
        <begin position="82"/>
        <end position="146"/>
    </location>
</feature>
<organism evidence="3">
    <name type="scientific">Sipha flava</name>
    <name type="common">yellow sugarcane aphid</name>
    <dbReference type="NCBI Taxonomy" id="143950"/>
    <lineage>
        <taxon>Eukaryota</taxon>
        <taxon>Metazoa</taxon>
        <taxon>Ecdysozoa</taxon>
        <taxon>Arthropoda</taxon>
        <taxon>Hexapoda</taxon>
        <taxon>Insecta</taxon>
        <taxon>Pterygota</taxon>
        <taxon>Neoptera</taxon>
        <taxon>Paraneoptera</taxon>
        <taxon>Hemiptera</taxon>
        <taxon>Sternorrhyncha</taxon>
        <taxon>Aphidomorpha</taxon>
        <taxon>Aphidoidea</taxon>
        <taxon>Aphididae</taxon>
        <taxon>Sipha</taxon>
    </lineage>
</organism>
<evidence type="ECO:0000313" key="3">
    <source>
        <dbReference type="EMBL" id="MBY79886.1"/>
    </source>
</evidence>
<dbReference type="OrthoDB" id="6625177at2759"/>
<accession>A0A2S2QQ27</accession>
<dbReference type="Pfam" id="PF03184">
    <property type="entry name" value="DDE_1"/>
    <property type="match status" value="1"/>
</dbReference>
<protein>
    <recommendedName>
        <fullName evidence="2">DDE-1 domain-containing protein</fullName>
    </recommendedName>
</protein>
<name>A0A2S2QQ27_9HEMI</name>
<proteinExistence type="predicted"/>
<dbReference type="EMBL" id="GGMS01010683">
    <property type="protein sequence ID" value="MBY79886.1"/>
    <property type="molecule type" value="Transcribed_RNA"/>
</dbReference>
<dbReference type="GO" id="GO:0003676">
    <property type="term" value="F:nucleic acid binding"/>
    <property type="evidence" value="ECO:0007669"/>
    <property type="project" value="InterPro"/>
</dbReference>
<dbReference type="InterPro" id="IPR004875">
    <property type="entry name" value="DDE_SF_endonuclease_dom"/>
</dbReference>
<feature type="region of interest" description="Disordered" evidence="1">
    <location>
        <begin position="1"/>
        <end position="20"/>
    </location>
</feature>
<evidence type="ECO:0000256" key="1">
    <source>
        <dbReference type="SAM" id="MobiDB-lite"/>
    </source>
</evidence>